<feature type="region of interest" description="Disordered" evidence="1">
    <location>
        <begin position="105"/>
        <end position="133"/>
    </location>
</feature>
<reference evidence="2 3" key="1">
    <citation type="submission" date="2024-01" db="EMBL/GenBank/DDBJ databases">
        <title>Genome assemblies of Stephania.</title>
        <authorList>
            <person name="Yang L."/>
        </authorList>
    </citation>
    <scope>NUCLEOTIDE SEQUENCE [LARGE SCALE GENOMIC DNA]</scope>
    <source>
        <strain evidence="2">JXDWG</strain>
        <tissue evidence="2">Leaf</tissue>
    </source>
</reference>
<evidence type="ECO:0000313" key="2">
    <source>
        <dbReference type="EMBL" id="KAK9105743.1"/>
    </source>
</evidence>
<sequence length="133" mass="14275">MNYTPTLSRPPTYPSPNPSSSGCHPLPRRRCFSPSPSSSQLGPNDLKALSSSNNNTTPTPVNPTQTYSTYWSLAVETERVREGVREILFPEVEGEAISFFLVGSSASSSSSSTQGGRRAAEVVKPEAVKTVNL</sequence>
<accession>A0AAP0FG57</accession>
<proteinExistence type="predicted"/>
<evidence type="ECO:0000256" key="1">
    <source>
        <dbReference type="SAM" id="MobiDB-lite"/>
    </source>
</evidence>
<name>A0AAP0FG57_9MAGN</name>
<protein>
    <submittedName>
        <fullName evidence="2">Uncharacterized protein</fullName>
    </submittedName>
</protein>
<keyword evidence="3" id="KW-1185">Reference proteome</keyword>
<dbReference type="AlphaFoldDB" id="A0AAP0FG57"/>
<feature type="compositionally biased region" description="Basic and acidic residues" evidence="1">
    <location>
        <begin position="118"/>
        <end position="127"/>
    </location>
</feature>
<dbReference type="Proteomes" id="UP001419268">
    <property type="component" value="Unassembled WGS sequence"/>
</dbReference>
<feature type="compositionally biased region" description="Low complexity" evidence="1">
    <location>
        <begin position="50"/>
        <end position="64"/>
    </location>
</feature>
<evidence type="ECO:0000313" key="3">
    <source>
        <dbReference type="Proteomes" id="UP001419268"/>
    </source>
</evidence>
<gene>
    <name evidence="2" type="ORF">Scep_022587</name>
</gene>
<feature type="region of interest" description="Disordered" evidence="1">
    <location>
        <begin position="1"/>
        <end position="67"/>
    </location>
</feature>
<dbReference type="EMBL" id="JBBNAG010000009">
    <property type="protein sequence ID" value="KAK9105743.1"/>
    <property type="molecule type" value="Genomic_DNA"/>
</dbReference>
<organism evidence="2 3">
    <name type="scientific">Stephania cephalantha</name>
    <dbReference type="NCBI Taxonomy" id="152367"/>
    <lineage>
        <taxon>Eukaryota</taxon>
        <taxon>Viridiplantae</taxon>
        <taxon>Streptophyta</taxon>
        <taxon>Embryophyta</taxon>
        <taxon>Tracheophyta</taxon>
        <taxon>Spermatophyta</taxon>
        <taxon>Magnoliopsida</taxon>
        <taxon>Ranunculales</taxon>
        <taxon>Menispermaceae</taxon>
        <taxon>Menispermoideae</taxon>
        <taxon>Cissampelideae</taxon>
        <taxon>Stephania</taxon>
    </lineage>
</organism>
<comment type="caution">
    <text evidence="2">The sequence shown here is derived from an EMBL/GenBank/DDBJ whole genome shotgun (WGS) entry which is preliminary data.</text>
</comment>